<dbReference type="InterPro" id="IPR036388">
    <property type="entry name" value="WH-like_DNA-bd_sf"/>
</dbReference>
<reference evidence="7" key="1">
    <citation type="journal article" date="2019" name="Int. J. Syst. Evol. Microbiol.">
        <title>The Global Catalogue of Microorganisms (GCM) 10K type strain sequencing project: providing services to taxonomists for standard genome sequencing and annotation.</title>
        <authorList>
            <consortium name="The Broad Institute Genomics Platform"/>
            <consortium name="The Broad Institute Genome Sequencing Center for Infectious Disease"/>
            <person name="Wu L."/>
            <person name="Ma J."/>
        </authorList>
    </citation>
    <scope>NUCLEOTIDE SEQUENCE [LARGE SCALE GENOMIC DNA]</scope>
    <source>
        <strain evidence="7">JCM 17810</strain>
    </source>
</reference>
<proteinExistence type="inferred from homology"/>
<name>A0ABP8L651_9MICO</name>
<dbReference type="PANTHER" id="PTHR30419">
    <property type="entry name" value="HTH-TYPE TRANSCRIPTIONAL REGULATOR YBHD"/>
    <property type="match status" value="1"/>
</dbReference>
<dbReference type="SUPFAM" id="SSF53850">
    <property type="entry name" value="Periplasmic binding protein-like II"/>
    <property type="match status" value="1"/>
</dbReference>
<dbReference type="InterPro" id="IPR050950">
    <property type="entry name" value="HTH-type_LysR_regulators"/>
</dbReference>
<dbReference type="EMBL" id="BAABGN010000007">
    <property type="protein sequence ID" value="GAA4422430.1"/>
    <property type="molecule type" value="Genomic_DNA"/>
</dbReference>
<keyword evidence="7" id="KW-1185">Reference proteome</keyword>
<protein>
    <submittedName>
        <fullName evidence="6">LysR family transcriptional regulator</fullName>
    </submittedName>
</protein>
<comment type="similarity">
    <text evidence="1">Belongs to the LysR transcriptional regulatory family.</text>
</comment>
<dbReference type="Pfam" id="PF00126">
    <property type="entry name" value="HTH_1"/>
    <property type="match status" value="1"/>
</dbReference>
<gene>
    <name evidence="6" type="ORF">GCM10023169_16890</name>
</gene>
<evidence type="ECO:0000313" key="7">
    <source>
        <dbReference type="Proteomes" id="UP001500622"/>
    </source>
</evidence>
<dbReference type="Gene3D" id="3.40.190.10">
    <property type="entry name" value="Periplasmic binding protein-like II"/>
    <property type="match status" value="2"/>
</dbReference>
<organism evidence="6 7">
    <name type="scientific">Georgenia halophila</name>
    <dbReference type="NCBI Taxonomy" id="620889"/>
    <lineage>
        <taxon>Bacteria</taxon>
        <taxon>Bacillati</taxon>
        <taxon>Actinomycetota</taxon>
        <taxon>Actinomycetes</taxon>
        <taxon>Micrococcales</taxon>
        <taxon>Bogoriellaceae</taxon>
        <taxon>Georgenia</taxon>
    </lineage>
</organism>
<evidence type="ECO:0000256" key="4">
    <source>
        <dbReference type="ARBA" id="ARBA00023163"/>
    </source>
</evidence>
<evidence type="ECO:0000256" key="2">
    <source>
        <dbReference type="ARBA" id="ARBA00023015"/>
    </source>
</evidence>
<keyword evidence="3" id="KW-0238">DNA-binding</keyword>
<dbReference type="PRINTS" id="PR00039">
    <property type="entry name" value="HTHLYSR"/>
</dbReference>
<dbReference type="PROSITE" id="PS50931">
    <property type="entry name" value="HTH_LYSR"/>
    <property type="match status" value="1"/>
</dbReference>
<evidence type="ECO:0000256" key="1">
    <source>
        <dbReference type="ARBA" id="ARBA00009437"/>
    </source>
</evidence>
<dbReference type="RefSeq" id="WP_345215813.1">
    <property type="nucleotide sequence ID" value="NZ_BAABGN010000007.1"/>
</dbReference>
<evidence type="ECO:0000256" key="3">
    <source>
        <dbReference type="ARBA" id="ARBA00023125"/>
    </source>
</evidence>
<dbReference type="SUPFAM" id="SSF46785">
    <property type="entry name" value="Winged helix' DNA-binding domain"/>
    <property type="match status" value="1"/>
</dbReference>
<comment type="caution">
    <text evidence="6">The sequence shown here is derived from an EMBL/GenBank/DDBJ whole genome shotgun (WGS) entry which is preliminary data.</text>
</comment>
<feature type="domain" description="HTH lysR-type" evidence="5">
    <location>
        <begin position="1"/>
        <end position="58"/>
    </location>
</feature>
<dbReference type="PANTHER" id="PTHR30419:SF8">
    <property type="entry name" value="NITROGEN ASSIMILATION TRANSCRIPTIONAL ACTIVATOR-RELATED"/>
    <property type="match status" value="1"/>
</dbReference>
<dbReference type="Pfam" id="PF03466">
    <property type="entry name" value="LysR_substrate"/>
    <property type="match status" value="1"/>
</dbReference>
<dbReference type="InterPro" id="IPR036390">
    <property type="entry name" value="WH_DNA-bd_sf"/>
</dbReference>
<accession>A0ABP8L651</accession>
<dbReference type="CDD" id="cd05466">
    <property type="entry name" value="PBP2_LTTR_substrate"/>
    <property type="match status" value="1"/>
</dbReference>
<dbReference type="InterPro" id="IPR000847">
    <property type="entry name" value="LysR_HTH_N"/>
</dbReference>
<sequence>MELSWCRSFIAVLELGGFSAAASALHRSQSRISAHVADLERHLGETLLNRDVHPPTLTAAGEAFLPHARGMTDEWTAAVAAVEARRGDISGTVAIGSVPSVSSQILAPLLTELSRRHPRVSFEVHEGPNSWLDEALTHRTVEVALRPLIQVRPRPVFEHQVLLDDPFVVVLPADHDLARQESVDLEQLAGHAILTTGEAGLDARVGGEFRQVLERVGIDRDHSMAVTQPTTVSSFVEVGLGLGLIGALPARMLHHPAVVHRPLNHPGASRQIAAHWARTRSLSPAGTAFLRELVRFTRSEFGVEYPGPGMALLNETADGAGA</sequence>
<keyword evidence="2" id="KW-0805">Transcription regulation</keyword>
<evidence type="ECO:0000259" key="5">
    <source>
        <dbReference type="PROSITE" id="PS50931"/>
    </source>
</evidence>
<dbReference type="Proteomes" id="UP001500622">
    <property type="component" value="Unassembled WGS sequence"/>
</dbReference>
<keyword evidence="4" id="KW-0804">Transcription</keyword>
<evidence type="ECO:0000313" key="6">
    <source>
        <dbReference type="EMBL" id="GAA4422430.1"/>
    </source>
</evidence>
<dbReference type="InterPro" id="IPR005119">
    <property type="entry name" value="LysR_subst-bd"/>
</dbReference>
<dbReference type="Gene3D" id="1.10.10.10">
    <property type="entry name" value="Winged helix-like DNA-binding domain superfamily/Winged helix DNA-binding domain"/>
    <property type="match status" value="1"/>
</dbReference>